<dbReference type="EMBL" id="KN848063">
    <property type="protein sequence ID" value="KIY02966.1"/>
    <property type="molecule type" value="Genomic_DNA"/>
</dbReference>
<gene>
    <name evidence="3" type="ORF">Z520_01431</name>
</gene>
<accession>A0A0D2HM76</accession>
<dbReference type="AlphaFoldDB" id="A0A0D2HM76"/>
<evidence type="ECO:0000256" key="1">
    <source>
        <dbReference type="SAM" id="MobiDB-lite"/>
    </source>
</evidence>
<dbReference type="Pfam" id="PF06985">
    <property type="entry name" value="HET"/>
    <property type="match status" value="1"/>
</dbReference>
<dbReference type="Proteomes" id="UP000053411">
    <property type="component" value="Unassembled WGS sequence"/>
</dbReference>
<dbReference type="PANTHER" id="PTHR24148:SF82">
    <property type="entry name" value="HETEROKARYON INCOMPATIBILITY DOMAIN-CONTAINING PROTEIN"/>
    <property type="match status" value="1"/>
</dbReference>
<name>A0A0D2HM76_9EURO</name>
<proteinExistence type="predicted"/>
<protein>
    <recommendedName>
        <fullName evidence="2">Heterokaryon incompatibility domain-containing protein</fullName>
    </recommendedName>
</protein>
<dbReference type="GeneID" id="27707177"/>
<keyword evidence="4" id="KW-1185">Reference proteome</keyword>
<evidence type="ECO:0000313" key="3">
    <source>
        <dbReference type="EMBL" id="KIY02966.1"/>
    </source>
</evidence>
<evidence type="ECO:0000259" key="2">
    <source>
        <dbReference type="Pfam" id="PF06985"/>
    </source>
</evidence>
<feature type="region of interest" description="Disordered" evidence="1">
    <location>
        <begin position="598"/>
        <end position="617"/>
    </location>
</feature>
<feature type="domain" description="Heterokaryon incompatibility" evidence="2">
    <location>
        <begin position="52"/>
        <end position="196"/>
    </location>
</feature>
<dbReference type="RefSeq" id="XP_016637088.1">
    <property type="nucleotide sequence ID" value="XM_016771949.1"/>
</dbReference>
<dbReference type="InterPro" id="IPR010730">
    <property type="entry name" value="HET"/>
</dbReference>
<sequence length="650" mass="73691">MNVPSIMDSSLYCHLNTEAKQIRLFHLEPAASYEDDLVGNLSTVSLLDNPQFQALSYVCGDAKNLKPMRLSGTDVSIYKNLDRALRHVRSEEVALTLWVDQLSIHQANLEERSQQVRLMSDIYNAALEVLVCIDSKSDTLPEEHKHVLGVVETVNTLGRLHRDEHYQRPIDLRGTWSDLLRFFKNGYWFRMWTTQELILAKKVTFYYDKYPISGETVDAFYTWYVKHMRYGGCCRVGDRSTLIDSAIDIAVRAYATTRENQIAKREGKVFKLLDLLSSVRHRLTTVLHDKVFALAGLAPLPAEILDYNATAEVTFERVAVYLIESTGTLDVFNHLSTNGPSFGSVSVAQSSARNVRNDYDRLPKLASWSPDWSMYFKSAEMIMLGERLELLPLYCASGTMVASVKHTGPKLLVPGVRCGVIAKVEVCYERPLIFNIGMIQAWSKLASVTLDDPQMSHGYLTSAKLRFIVALTGGIGVTADGAFFLMKSREDYLRNEYLFTYWWQLRMREEKEFTVYCPRDSVDVVQYYDEEYMESFAAQYEYALRRNCILRCFVVLEDGKFGFAPPTAMVGDLICVLKGGRTPFVLGTGKRVWTSRAGRARAGPRTSIQRSEPTPEEDGCFQLVGDAYIEGLMNSSVLTDAKEMEDFVLV</sequence>
<dbReference type="STRING" id="1442371.A0A0D2HM76"/>
<dbReference type="VEuPathDB" id="FungiDB:Z520_01431"/>
<organism evidence="3 4">
    <name type="scientific">Fonsecaea multimorphosa CBS 102226</name>
    <dbReference type="NCBI Taxonomy" id="1442371"/>
    <lineage>
        <taxon>Eukaryota</taxon>
        <taxon>Fungi</taxon>
        <taxon>Dikarya</taxon>
        <taxon>Ascomycota</taxon>
        <taxon>Pezizomycotina</taxon>
        <taxon>Eurotiomycetes</taxon>
        <taxon>Chaetothyriomycetidae</taxon>
        <taxon>Chaetothyriales</taxon>
        <taxon>Herpotrichiellaceae</taxon>
        <taxon>Fonsecaea</taxon>
    </lineage>
</organism>
<evidence type="ECO:0000313" key="4">
    <source>
        <dbReference type="Proteomes" id="UP000053411"/>
    </source>
</evidence>
<dbReference type="OrthoDB" id="4161734at2759"/>
<reference evidence="3 4" key="1">
    <citation type="submission" date="2015-01" db="EMBL/GenBank/DDBJ databases">
        <title>The Genome Sequence of Fonsecaea multimorphosa CBS 102226.</title>
        <authorList>
            <consortium name="The Broad Institute Genomics Platform"/>
            <person name="Cuomo C."/>
            <person name="de Hoog S."/>
            <person name="Gorbushina A."/>
            <person name="Stielow B."/>
            <person name="Teixiera M."/>
            <person name="Abouelleil A."/>
            <person name="Chapman S.B."/>
            <person name="Priest M."/>
            <person name="Young S.K."/>
            <person name="Wortman J."/>
            <person name="Nusbaum C."/>
            <person name="Birren B."/>
        </authorList>
    </citation>
    <scope>NUCLEOTIDE SEQUENCE [LARGE SCALE GENOMIC DNA]</scope>
    <source>
        <strain evidence="3 4">CBS 102226</strain>
    </source>
</reference>
<dbReference type="PANTHER" id="PTHR24148">
    <property type="entry name" value="ANKYRIN REPEAT DOMAIN-CONTAINING PROTEIN 39 HOMOLOG-RELATED"/>
    <property type="match status" value="1"/>
</dbReference>
<dbReference type="InterPro" id="IPR052895">
    <property type="entry name" value="HetReg/Transcr_Mod"/>
</dbReference>